<dbReference type="OrthoDB" id="5573619at2759"/>
<gene>
    <name evidence="1" type="ORF">IWW39_005972</name>
</gene>
<evidence type="ECO:0000313" key="1">
    <source>
        <dbReference type="EMBL" id="KAJ2682501.1"/>
    </source>
</evidence>
<accession>A0A9W8GGK5</accession>
<reference evidence="1" key="1">
    <citation type="submission" date="2022-07" db="EMBL/GenBank/DDBJ databases">
        <title>Phylogenomic reconstructions and comparative analyses of Kickxellomycotina fungi.</title>
        <authorList>
            <person name="Reynolds N.K."/>
            <person name="Stajich J.E."/>
            <person name="Barry K."/>
            <person name="Grigoriev I.V."/>
            <person name="Crous P."/>
            <person name="Smith M.E."/>
        </authorList>
    </citation>
    <scope>NUCLEOTIDE SEQUENCE</scope>
    <source>
        <strain evidence="1">CBS 109367</strain>
    </source>
</reference>
<name>A0A9W8GGK5_9FUNG</name>
<dbReference type="Proteomes" id="UP001151516">
    <property type="component" value="Unassembled WGS sequence"/>
</dbReference>
<dbReference type="EMBL" id="JANBTX010000407">
    <property type="protein sequence ID" value="KAJ2682501.1"/>
    <property type="molecule type" value="Genomic_DNA"/>
</dbReference>
<sequence>MASLSPLQTLPLHAVEKIVDYFSDNVRLNFDGGFHGPDRGDTYFNLQVPLLWVCHSFRAVVYSRLCRRYKLVFIKDRNSGKALGYRAPAEKCLERLSGPFHLCAKDVVVTVSEWTIYSGEALAALSQVLPDGCSFPSASSLEISFDEDREGEEGFAETADVEANISAFVRWILQTAPRLKWIKVSGYPSWKVMDEPTHSHFDSLISQLVRLTNRVSLQYEATRPPELLNVDSIRMMTYLDVDLHFINENIIRLIRLNAPTLQHLSVSSWAEADISDILQGHDGSYVEYPRLHTLRTGLRKQAEESRQYSLVGAALFPNLRCLVCLCNNPFDNDFAMFRGNADTLEYLQLDLDHRLAAALIREQVFMPTSHPKLQCVMLTSHLSSSFSSSTIEPGFLQLMFDMAPGAAVRSIYRLSFDEPIPRLLSLLGKHAFLQVLSLPDQRLVVWDALTLIKSLPLLSDLRGKAPKLHPMPESLEFDDLVGYVRTTYSPMATRFRCCHIDEAKEDYVADSVVPFLLLALACPNFDYVAVPIDGRAKFAEQLQIIIRKP</sequence>
<dbReference type="AlphaFoldDB" id="A0A9W8GGK5"/>
<proteinExistence type="predicted"/>
<keyword evidence="2" id="KW-1185">Reference proteome</keyword>
<protein>
    <submittedName>
        <fullName evidence="1">Uncharacterized protein</fullName>
    </submittedName>
</protein>
<organism evidence="1 2">
    <name type="scientific">Coemansia spiralis</name>
    <dbReference type="NCBI Taxonomy" id="417178"/>
    <lineage>
        <taxon>Eukaryota</taxon>
        <taxon>Fungi</taxon>
        <taxon>Fungi incertae sedis</taxon>
        <taxon>Zoopagomycota</taxon>
        <taxon>Kickxellomycotina</taxon>
        <taxon>Kickxellomycetes</taxon>
        <taxon>Kickxellales</taxon>
        <taxon>Kickxellaceae</taxon>
        <taxon>Coemansia</taxon>
    </lineage>
</organism>
<evidence type="ECO:0000313" key="2">
    <source>
        <dbReference type="Proteomes" id="UP001151516"/>
    </source>
</evidence>
<comment type="caution">
    <text evidence="1">The sequence shown here is derived from an EMBL/GenBank/DDBJ whole genome shotgun (WGS) entry which is preliminary data.</text>
</comment>
<feature type="non-terminal residue" evidence="1">
    <location>
        <position position="549"/>
    </location>
</feature>